<comment type="caution">
    <text evidence="7">The sequence shown here is derived from an EMBL/GenBank/DDBJ whole genome shotgun (WGS) entry which is preliminary data.</text>
</comment>
<evidence type="ECO:0000256" key="1">
    <source>
        <dbReference type="ARBA" id="ARBA00022723"/>
    </source>
</evidence>
<evidence type="ECO:0000313" key="7">
    <source>
        <dbReference type="EMBL" id="OAA55679.1"/>
    </source>
</evidence>
<dbReference type="AlphaFoldDB" id="A0A167NL88"/>
<keyword evidence="2" id="KW-0863">Zinc-finger</keyword>
<accession>A0A167NL88</accession>
<feature type="region of interest" description="Disordered" evidence="5">
    <location>
        <begin position="166"/>
        <end position="209"/>
    </location>
</feature>
<dbReference type="Gene3D" id="1.20.120.1750">
    <property type="match status" value="1"/>
</dbReference>
<evidence type="ECO:0000256" key="3">
    <source>
        <dbReference type="ARBA" id="ARBA00022786"/>
    </source>
</evidence>
<keyword evidence="3" id="KW-0833">Ubl conjugation pathway</keyword>
<dbReference type="EMBL" id="AZHB01000024">
    <property type="protein sequence ID" value="OAA55679.1"/>
    <property type="molecule type" value="Genomic_DNA"/>
</dbReference>
<feature type="region of interest" description="Disordered" evidence="5">
    <location>
        <begin position="358"/>
        <end position="390"/>
    </location>
</feature>
<feature type="compositionally biased region" description="Basic and acidic residues" evidence="5">
    <location>
        <begin position="369"/>
        <end position="390"/>
    </location>
</feature>
<dbReference type="GO" id="GO:0008270">
    <property type="term" value="F:zinc ion binding"/>
    <property type="evidence" value="ECO:0007669"/>
    <property type="project" value="UniProtKB-KW"/>
</dbReference>
<dbReference type="GeneID" id="30024076"/>
<dbReference type="CDD" id="cd20335">
    <property type="entry name" value="BRcat_RBR"/>
    <property type="match status" value="1"/>
</dbReference>
<dbReference type="InterPro" id="IPR002867">
    <property type="entry name" value="IBR_dom"/>
</dbReference>
<dbReference type="SUPFAM" id="SSF57850">
    <property type="entry name" value="RING/U-box"/>
    <property type="match status" value="1"/>
</dbReference>
<evidence type="ECO:0000256" key="2">
    <source>
        <dbReference type="ARBA" id="ARBA00022771"/>
    </source>
</evidence>
<dbReference type="RefSeq" id="XP_018701403.1">
    <property type="nucleotide sequence ID" value="XM_018851387.1"/>
</dbReference>
<evidence type="ECO:0000313" key="8">
    <source>
        <dbReference type="Proteomes" id="UP000076744"/>
    </source>
</evidence>
<dbReference type="STRING" id="1081104.A0A167NL88"/>
<organism evidence="7 8">
    <name type="scientific">Cordyceps fumosorosea (strain ARSEF 2679)</name>
    <name type="common">Isaria fumosorosea</name>
    <dbReference type="NCBI Taxonomy" id="1081104"/>
    <lineage>
        <taxon>Eukaryota</taxon>
        <taxon>Fungi</taxon>
        <taxon>Dikarya</taxon>
        <taxon>Ascomycota</taxon>
        <taxon>Pezizomycotina</taxon>
        <taxon>Sordariomycetes</taxon>
        <taxon>Hypocreomycetidae</taxon>
        <taxon>Hypocreales</taxon>
        <taxon>Cordycipitaceae</taxon>
        <taxon>Cordyceps</taxon>
    </lineage>
</organism>
<keyword evidence="4" id="KW-0862">Zinc</keyword>
<evidence type="ECO:0000256" key="4">
    <source>
        <dbReference type="ARBA" id="ARBA00022833"/>
    </source>
</evidence>
<dbReference type="OrthoDB" id="4867750at2759"/>
<dbReference type="Pfam" id="PF01485">
    <property type="entry name" value="IBR"/>
    <property type="match status" value="1"/>
</dbReference>
<keyword evidence="1" id="KW-0479">Metal-binding</keyword>
<sequence>MPPRCCAQALPSRVLRDALDGDAQRTLFAAVAHFGTPRRARVYCPDADCGAFIQQPGSADRKHPLDITCQRCQARACRTCRGTAHGVGADCPEDWELEAVKKIAGRSSATRWRRCHGCRSLVSLSAAAAAGQRGARMVCRCKEELCALCGGVWDATTGCPNLCGDEEAEPEPERRRGSRLPSHASSSSDNKHRQDETPATAADKRPQLRDPAVQDLAARQALELHRFCTFSARTRSALQSRHASDRLALVQRHMDSEDALSARHASATAALEDRQIAAEMELRAALEQAARSVNLRLKHMEAYCRPATSDSRVVTEGNLRELGQQYALRDGMERQHQAKVNVMRERQARRMAELLDAQEQEAEAAAARQRGEAKEGEERRGEGRRKAEDELRARQVRLDARWRLEAEVLRRERAAADGVEYAEVVTPEWPREQLLDGEQETM</sequence>
<name>A0A167NL88_CORFA</name>
<dbReference type="Proteomes" id="UP000076744">
    <property type="component" value="Unassembled WGS sequence"/>
</dbReference>
<evidence type="ECO:0000259" key="6">
    <source>
        <dbReference type="Pfam" id="PF01485"/>
    </source>
</evidence>
<gene>
    <name evidence="7" type="ORF">ISF_07784</name>
</gene>
<proteinExistence type="predicted"/>
<protein>
    <submittedName>
        <fullName evidence="7">IBR finger domain protein</fullName>
    </submittedName>
</protein>
<feature type="domain" description="IBR" evidence="6">
    <location>
        <begin position="39"/>
        <end position="86"/>
    </location>
</feature>
<keyword evidence="8" id="KW-1185">Reference proteome</keyword>
<reference evidence="7 8" key="1">
    <citation type="journal article" date="2016" name="Genome Biol. Evol.">
        <title>Divergent and convergent evolution of fungal pathogenicity.</title>
        <authorList>
            <person name="Shang Y."/>
            <person name="Xiao G."/>
            <person name="Zheng P."/>
            <person name="Cen K."/>
            <person name="Zhan S."/>
            <person name="Wang C."/>
        </authorList>
    </citation>
    <scope>NUCLEOTIDE SEQUENCE [LARGE SCALE GENOMIC DNA]</scope>
    <source>
        <strain evidence="7 8">ARSEF 2679</strain>
    </source>
</reference>
<evidence type="ECO:0000256" key="5">
    <source>
        <dbReference type="SAM" id="MobiDB-lite"/>
    </source>
</evidence>
<feature type="compositionally biased region" description="Basic and acidic residues" evidence="5">
    <location>
        <begin position="189"/>
        <end position="208"/>
    </location>
</feature>